<dbReference type="AlphaFoldDB" id="A0A0X8FKQ2"/>
<reference evidence="2" key="2">
    <citation type="submission" date="2016-01" db="EMBL/GenBank/DDBJ databases">
        <title>Six Aerococcus type strain genome sequencing and assembly using PacBio and Illumina Hiseq.</title>
        <authorList>
            <person name="Carkaci D."/>
            <person name="Dargis R."/>
            <person name="Nielsen X.C."/>
            <person name="Skovgaard O."/>
            <person name="Fuursted K."/>
            <person name="Christensen J.J."/>
        </authorList>
    </citation>
    <scope>NUCLEOTIDE SEQUENCE [LARGE SCALE GENOMIC DNA]</scope>
    <source>
        <strain evidence="2">CCUG42038B</strain>
    </source>
</reference>
<evidence type="ECO:0000313" key="1">
    <source>
        <dbReference type="EMBL" id="AMB99089.1"/>
    </source>
</evidence>
<dbReference type="KEGG" id="auh:AWM75_03320"/>
<reference evidence="1 2" key="1">
    <citation type="journal article" date="2016" name="Genome Announc.">
        <title>Complete Genome Sequences of Aerococcus christensenii CCUG 28831T, Aerococcus sanguinicola CCUG 43001T, Aerococcus urinae CCUG 36881T, Aerococcus urinaeequi CCUG 28094T, Aerococcus urinaehominis CCUG 42038 BT, and Aerococcus viridans CCUG 4311T.</title>
        <authorList>
            <person name="Carkaci D."/>
            <person name="Dargis R."/>
            <person name="Nielsen X.C."/>
            <person name="Skovgaard O."/>
            <person name="Fuursted K."/>
            <person name="Christensen J.J."/>
        </authorList>
    </citation>
    <scope>NUCLEOTIDE SEQUENCE [LARGE SCALE GENOMIC DNA]</scope>
    <source>
        <strain evidence="1 2">CCUG42038B</strain>
    </source>
</reference>
<evidence type="ECO:0000313" key="2">
    <source>
        <dbReference type="Proteomes" id="UP000062260"/>
    </source>
</evidence>
<dbReference type="OrthoDB" id="5233at2"/>
<organism evidence="1 2">
    <name type="scientific">Aerococcus urinaehominis</name>
    <dbReference type="NCBI Taxonomy" id="128944"/>
    <lineage>
        <taxon>Bacteria</taxon>
        <taxon>Bacillati</taxon>
        <taxon>Bacillota</taxon>
        <taxon>Bacilli</taxon>
        <taxon>Lactobacillales</taxon>
        <taxon>Aerococcaceae</taxon>
        <taxon>Aerococcus</taxon>
    </lineage>
</organism>
<name>A0A0X8FKQ2_9LACT</name>
<proteinExistence type="predicted"/>
<sequence>MKVVLANPAGQTKQVKLGLSWTAFFFGAFVPLFRGNWKWFFIMLVTNIVLGISAGSLIGDSGGFVGFLVNLVWLFFYNKWYVKDLYNDGYRAVTPEEDALVEDFIS</sequence>
<keyword evidence="2" id="KW-1185">Reference proteome</keyword>
<dbReference type="RefSeq" id="WP_067978191.1">
    <property type="nucleotide sequence ID" value="NZ_CP014163.1"/>
</dbReference>
<protein>
    <submittedName>
        <fullName evidence="1">Uncharacterized protein</fullName>
    </submittedName>
</protein>
<accession>A0A0X8FKQ2</accession>
<gene>
    <name evidence="1" type="ORF">AWM75_03320</name>
</gene>
<dbReference type="Proteomes" id="UP000062260">
    <property type="component" value="Chromosome"/>
</dbReference>
<dbReference type="STRING" id="128944.AWM75_03320"/>
<dbReference type="EMBL" id="CP014163">
    <property type="protein sequence ID" value="AMB99089.1"/>
    <property type="molecule type" value="Genomic_DNA"/>
</dbReference>